<dbReference type="PROSITE" id="PS51257">
    <property type="entry name" value="PROKAR_LIPOPROTEIN"/>
    <property type="match status" value="1"/>
</dbReference>
<gene>
    <name evidence="2" type="ORF">K3721_04015</name>
</gene>
<evidence type="ECO:0000313" key="2">
    <source>
        <dbReference type="EMBL" id="UWQ54702.1"/>
    </source>
</evidence>
<name>A0A9Q9HM76_LEICA</name>
<protein>
    <recommendedName>
        <fullName evidence="4">Lipoprotein</fullName>
    </recommendedName>
</protein>
<dbReference type="KEGG" id="lcae:K3721_04015"/>
<dbReference type="RefSeq" id="WP_027235003.1">
    <property type="nucleotide sequence ID" value="NZ_CBDUNH010000020.1"/>
</dbReference>
<dbReference type="Proteomes" id="UP001058713">
    <property type="component" value="Chromosome"/>
</dbReference>
<dbReference type="AlphaFoldDB" id="A0A9Q9HM76"/>
<sequence length="193" mass="20299">MKQFLMIGAAALLAACAAPEKPDYWSATRTGYGAQPAAGVETGGPDYRTAALAEAGYYTSAMRPGLHKTRTGAPWLVFHSASYQGGGQPQAGRAAAQSAMAYSSSKWKSPYAAQTGLGEARTRFRIVTVDGSSFAVLNKIRLPLKHLFASDREQLEKLTEYAAQLAGCTVTGPALVRRVDGAAQKLAAPVVCS</sequence>
<accession>A0A9Q9HM76</accession>
<dbReference type="EMBL" id="CP081070">
    <property type="protein sequence ID" value="UWQ54702.1"/>
    <property type="molecule type" value="Genomic_DNA"/>
</dbReference>
<evidence type="ECO:0000313" key="3">
    <source>
        <dbReference type="Proteomes" id="UP001058713"/>
    </source>
</evidence>
<feature type="signal peptide" evidence="1">
    <location>
        <begin position="1"/>
        <end position="17"/>
    </location>
</feature>
<organism evidence="2 3">
    <name type="scientific">Leisingera caerulea</name>
    <name type="common">Phaeobacter caeruleus</name>
    <dbReference type="NCBI Taxonomy" id="506591"/>
    <lineage>
        <taxon>Bacteria</taxon>
        <taxon>Pseudomonadati</taxon>
        <taxon>Pseudomonadota</taxon>
        <taxon>Alphaproteobacteria</taxon>
        <taxon>Rhodobacterales</taxon>
        <taxon>Roseobacteraceae</taxon>
        <taxon>Leisingera</taxon>
    </lineage>
</organism>
<evidence type="ECO:0008006" key="4">
    <source>
        <dbReference type="Google" id="ProtNLM"/>
    </source>
</evidence>
<evidence type="ECO:0000256" key="1">
    <source>
        <dbReference type="SAM" id="SignalP"/>
    </source>
</evidence>
<proteinExistence type="predicted"/>
<feature type="chain" id="PRO_5040288455" description="Lipoprotein" evidence="1">
    <location>
        <begin position="18"/>
        <end position="193"/>
    </location>
</feature>
<reference evidence="2" key="1">
    <citation type="submission" date="2021-08" db="EMBL/GenBank/DDBJ databases">
        <authorList>
            <person name="Nwanade C."/>
            <person name="Wang M."/>
            <person name="Masoudi A."/>
            <person name="Yu Z."/>
            <person name="Liu J."/>
        </authorList>
    </citation>
    <scope>NUCLEOTIDE SEQUENCE</scope>
    <source>
        <strain evidence="2">S122</strain>
    </source>
</reference>
<keyword evidence="1" id="KW-0732">Signal</keyword>